<feature type="transmembrane region" description="Helical" evidence="8">
    <location>
        <begin position="351"/>
        <end position="372"/>
    </location>
</feature>
<evidence type="ECO:0000259" key="9">
    <source>
        <dbReference type="Pfam" id="PF02687"/>
    </source>
</evidence>
<evidence type="ECO:0000256" key="8">
    <source>
        <dbReference type="SAM" id="Phobius"/>
    </source>
</evidence>
<dbReference type="NCBIfam" id="TIGR02212">
    <property type="entry name" value="lolCE"/>
    <property type="match status" value="1"/>
</dbReference>
<reference evidence="11" key="2">
    <citation type="journal article" date="2021" name="PeerJ">
        <title>Extensive microbial diversity within the chicken gut microbiome revealed by metagenomics and culture.</title>
        <authorList>
            <person name="Gilroy R."/>
            <person name="Ravi A."/>
            <person name="Getino M."/>
            <person name="Pursley I."/>
            <person name="Horton D.L."/>
            <person name="Alikhan N.F."/>
            <person name="Baker D."/>
            <person name="Gharbi K."/>
            <person name="Hall N."/>
            <person name="Watson M."/>
            <person name="Adriaenssens E.M."/>
            <person name="Foster-Nyarko E."/>
            <person name="Jarju S."/>
            <person name="Secka A."/>
            <person name="Antonio M."/>
            <person name="Oren A."/>
            <person name="Chaudhuri R.R."/>
            <person name="La Ragione R."/>
            <person name="Hildebrand F."/>
            <person name="Pallen M.J."/>
        </authorList>
    </citation>
    <scope>NUCLEOTIDE SEQUENCE</scope>
    <source>
        <strain evidence="11">7463</strain>
    </source>
</reference>
<dbReference type="InterPro" id="IPR025857">
    <property type="entry name" value="MacB_PCD"/>
</dbReference>
<dbReference type="Proteomes" id="UP000824083">
    <property type="component" value="Unassembled WGS sequence"/>
</dbReference>
<keyword evidence="4" id="KW-1003">Cell membrane</keyword>
<feature type="transmembrane region" description="Helical" evidence="8">
    <location>
        <begin position="319"/>
        <end position="344"/>
    </location>
</feature>
<keyword evidence="6 8" id="KW-1133">Transmembrane helix</keyword>
<dbReference type="InterPro" id="IPR003838">
    <property type="entry name" value="ABC3_permease_C"/>
</dbReference>
<evidence type="ECO:0000256" key="6">
    <source>
        <dbReference type="ARBA" id="ARBA00022989"/>
    </source>
</evidence>
<feature type="domain" description="ABC3 transporter permease C-terminal" evidence="9">
    <location>
        <begin position="278"/>
        <end position="411"/>
    </location>
</feature>
<dbReference type="GO" id="GO:0042953">
    <property type="term" value="P:lipoprotein transport"/>
    <property type="evidence" value="ECO:0007669"/>
    <property type="project" value="InterPro"/>
</dbReference>
<reference evidence="11" key="1">
    <citation type="submission" date="2020-10" db="EMBL/GenBank/DDBJ databases">
        <authorList>
            <person name="Gilroy R."/>
        </authorList>
    </citation>
    <scope>NUCLEOTIDE SEQUENCE</scope>
    <source>
        <strain evidence="11">7463</strain>
    </source>
</reference>
<dbReference type="Pfam" id="PF02687">
    <property type="entry name" value="FtsX"/>
    <property type="match status" value="1"/>
</dbReference>
<dbReference type="PANTHER" id="PTHR30489:SF0">
    <property type="entry name" value="LIPOPROTEIN-RELEASING SYSTEM TRANSMEMBRANE PROTEIN LOLE"/>
    <property type="match status" value="1"/>
</dbReference>
<dbReference type="Pfam" id="PF12704">
    <property type="entry name" value="MacB_PCD"/>
    <property type="match status" value="1"/>
</dbReference>
<proteinExistence type="inferred from homology"/>
<gene>
    <name evidence="11" type="ORF">IAC56_04385</name>
</gene>
<keyword evidence="7 8" id="KW-0472">Membrane</keyword>
<evidence type="ECO:0000313" key="12">
    <source>
        <dbReference type="Proteomes" id="UP000824083"/>
    </source>
</evidence>
<dbReference type="InterPro" id="IPR051447">
    <property type="entry name" value="Lipoprotein-release_system"/>
</dbReference>
<feature type="transmembrane region" description="Helical" evidence="8">
    <location>
        <begin position="278"/>
        <end position="299"/>
    </location>
</feature>
<keyword evidence="11" id="KW-0449">Lipoprotein</keyword>
<comment type="subcellular location">
    <subcellularLocation>
        <location evidence="1">Cell membrane</location>
        <topology evidence="1">Multi-pass membrane protein</topology>
    </subcellularLocation>
</comment>
<comment type="caution">
    <text evidence="11">The sequence shown here is derived from an EMBL/GenBank/DDBJ whole genome shotgun (WGS) entry which is preliminary data.</text>
</comment>
<evidence type="ECO:0000256" key="2">
    <source>
        <dbReference type="ARBA" id="ARBA00005236"/>
    </source>
</evidence>
<dbReference type="PANTHER" id="PTHR30489">
    <property type="entry name" value="LIPOPROTEIN-RELEASING SYSTEM TRANSMEMBRANE PROTEIN LOLE"/>
    <property type="match status" value="1"/>
</dbReference>
<feature type="transmembrane region" description="Helical" evidence="8">
    <location>
        <begin position="26"/>
        <end position="52"/>
    </location>
</feature>
<comment type="similarity">
    <text evidence="2">Belongs to the ABC-4 integral membrane protein family. LolC/E subfamily.</text>
</comment>
<feature type="transmembrane region" description="Helical" evidence="8">
    <location>
        <begin position="384"/>
        <end position="401"/>
    </location>
</feature>
<organism evidence="11 12">
    <name type="scientific">Candidatus Aphodousia faecigallinarum</name>
    <dbReference type="NCBI Taxonomy" id="2840677"/>
    <lineage>
        <taxon>Bacteria</taxon>
        <taxon>Pseudomonadati</taxon>
        <taxon>Pseudomonadota</taxon>
        <taxon>Betaproteobacteria</taxon>
        <taxon>Burkholderiales</taxon>
        <taxon>Sutterellaceae</taxon>
        <taxon>Sutterellaceae incertae sedis</taxon>
        <taxon>Candidatus Aphodousia</taxon>
    </lineage>
</organism>
<dbReference type="EMBL" id="DVMY01000072">
    <property type="protein sequence ID" value="HIU37490.1"/>
    <property type="molecule type" value="Genomic_DNA"/>
</dbReference>
<dbReference type="GO" id="GO:0044874">
    <property type="term" value="P:lipoprotein localization to outer membrane"/>
    <property type="evidence" value="ECO:0007669"/>
    <property type="project" value="TreeGrafter"/>
</dbReference>
<evidence type="ECO:0000256" key="1">
    <source>
        <dbReference type="ARBA" id="ARBA00004651"/>
    </source>
</evidence>
<accession>A0A9D1IH92</accession>
<keyword evidence="5 8" id="KW-0812">Transmembrane</keyword>
<keyword evidence="3" id="KW-0813">Transport</keyword>
<dbReference type="InterPro" id="IPR011925">
    <property type="entry name" value="LolCE_TM"/>
</dbReference>
<feature type="domain" description="MacB-like periplasmic core" evidence="10">
    <location>
        <begin position="31"/>
        <end position="245"/>
    </location>
</feature>
<evidence type="ECO:0000256" key="3">
    <source>
        <dbReference type="ARBA" id="ARBA00022448"/>
    </source>
</evidence>
<protein>
    <submittedName>
        <fullName evidence="11">Lipoprotein-releasing ABC transporter permease subunit</fullName>
    </submittedName>
</protein>
<evidence type="ECO:0000259" key="10">
    <source>
        <dbReference type="Pfam" id="PF12704"/>
    </source>
</evidence>
<evidence type="ECO:0000256" key="5">
    <source>
        <dbReference type="ARBA" id="ARBA00022692"/>
    </source>
</evidence>
<sequence length="418" mass="45520">MNFPFEFRIGWRYTRQGRRGRGKNGFISFISVMSVASIALGVMALIVVLSVMNGFQKEVRDRMLSVIPHIEVVSYGGTLQNWEDTAKIVASNPHVLGVAPYSSGQGLLSTGSSVRGVLLRGIDPLNEGKVSDIDKQMAYGHLTDLKAGEYGVVLGLDLARLLRLRIGDKVNVIIPQGRATPAGIVPRMRAFTLTGVFSSGHYEYDSSMALIHIDDAEALFRQTGPAGLRVRVDDMNKAPEISFEILKMLPETFAVTDWSKQNRTWFAAVQVEKRMMAIILFLIVLVGAFGLVSSMVMTVTEKQSDIAIMRTLGASPGSIMTIFMVQGAVVGIVGVSCGVILGLLLACNLDVIVPAIESLFGIQFLPKEVYFISSLPSDPRAGDIIPIATFSFVLSLLATIYPSWRAAQTKPAEALRYE</sequence>
<evidence type="ECO:0000313" key="11">
    <source>
        <dbReference type="EMBL" id="HIU37490.1"/>
    </source>
</evidence>
<evidence type="ECO:0000256" key="4">
    <source>
        <dbReference type="ARBA" id="ARBA00022475"/>
    </source>
</evidence>
<name>A0A9D1IH92_9BURK</name>
<evidence type="ECO:0000256" key="7">
    <source>
        <dbReference type="ARBA" id="ARBA00023136"/>
    </source>
</evidence>
<dbReference type="AlphaFoldDB" id="A0A9D1IH92"/>
<dbReference type="GO" id="GO:0098797">
    <property type="term" value="C:plasma membrane protein complex"/>
    <property type="evidence" value="ECO:0007669"/>
    <property type="project" value="TreeGrafter"/>
</dbReference>